<feature type="region of interest" description="Disordered" evidence="1">
    <location>
        <begin position="58"/>
        <end position="101"/>
    </location>
</feature>
<feature type="compositionally biased region" description="Low complexity" evidence="1">
    <location>
        <begin position="89"/>
        <end position="101"/>
    </location>
</feature>
<protein>
    <submittedName>
        <fullName evidence="2">Uncharacterized protein</fullName>
    </submittedName>
</protein>
<feature type="non-terminal residue" evidence="2">
    <location>
        <position position="137"/>
    </location>
</feature>
<accession>A0AAD3HHG2</accession>
<keyword evidence="3" id="KW-1185">Reference proteome</keyword>
<evidence type="ECO:0000313" key="3">
    <source>
        <dbReference type="Proteomes" id="UP001054857"/>
    </source>
</evidence>
<comment type="caution">
    <text evidence="2">The sequence shown here is derived from an EMBL/GenBank/DDBJ whole genome shotgun (WGS) entry which is preliminary data.</text>
</comment>
<proteinExistence type="predicted"/>
<evidence type="ECO:0000313" key="2">
    <source>
        <dbReference type="EMBL" id="GFR40788.1"/>
    </source>
</evidence>
<sequence length="137" mass="13213">RTAAATRGTAAAGLRASAGGTWCRYDDLADCFTGPSSHRIHSPLGAAPPIFLRAGAVVPTQPNPQHNTSAAAGSSSMGRNTSGNGGGNASSPRATPPLTTSLTAASPLTLIALLAAPAPAAAAAAANTMPATTATPA</sequence>
<dbReference type="Proteomes" id="UP001054857">
    <property type="component" value="Unassembled WGS sequence"/>
</dbReference>
<reference evidence="2 3" key="1">
    <citation type="journal article" date="2021" name="Sci. Rep.">
        <title>Genome sequencing of the multicellular alga Astrephomene provides insights into convergent evolution of germ-soma differentiation.</title>
        <authorList>
            <person name="Yamashita S."/>
            <person name="Yamamoto K."/>
            <person name="Matsuzaki R."/>
            <person name="Suzuki S."/>
            <person name="Yamaguchi H."/>
            <person name="Hirooka S."/>
            <person name="Minakuchi Y."/>
            <person name="Miyagishima S."/>
            <person name="Kawachi M."/>
            <person name="Toyoda A."/>
            <person name="Nozaki H."/>
        </authorList>
    </citation>
    <scope>NUCLEOTIDE SEQUENCE [LARGE SCALE GENOMIC DNA]</scope>
    <source>
        <strain evidence="2 3">NIES-4017</strain>
    </source>
</reference>
<dbReference type="AlphaFoldDB" id="A0AAD3HHG2"/>
<name>A0AAD3HHG2_9CHLO</name>
<feature type="compositionally biased region" description="Polar residues" evidence="1">
    <location>
        <begin position="63"/>
        <end position="72"/>
    </location>
</feature>
<feature type="compositionally biased region" description="Low complexity" evidence="1">
    <location>
        <begin position="73"/>
        <end position="82"/>
    </location>
</feature>
<evidence type="ECO:0000256" key="1">
    <source>
        <dbReference type="SAM" id="MobiDB-lite"/>
    </source>
</evidence>
<organism evidence="2 3">
    <name type="scientific">Astrephomene gubernaculifera</name>
    <dbReference type="NCBI Taxonomy" id="47775"/>
    <lineage>
        <taxon>Eukaryota</taxon>
        <taxon>Viridiplantae</taxon>
        <taxon>Chlorophyta</taxon>
        <taxon>core chlorophytes</taxon>
        <taxon>Chlorophyceae</taxon>
        <taxon>CS clade</taxon>
        <taxon>Chlamydomonadales</taxon>
        <taxon>Astrephomenaceae</taxon>
        <taxon>Astrephomene</taxon>
    </lineage>
</organism>
<gene>
    <name evidence="2" type="ORF">Agub_g1403</name>
</gene>
<feature type="non-terminal residue" evidence="2">
    <location>
        <position position="1"/>
    </location>
</feature>
<dbReference type="EMBL" id="BMAR01000001">
    <property type="protein sequence ID" value="GFR40788.1"/>
    <property type="molecule type" value="Genomic_DNA"/>
</dbReference>